<evidence type="ECO:0000313" key="7">
    <source>
        <dbReference type="Proteomes" id="UP000217696"/>
    </source>
</evidence>
<dbReference type="Gene3D" id="1.10.287.950">
    <property type="entry name" value="Methyl-accepting chemotaxis protein"/>
    <property type="match status" value="1"/>
</dbReference>
<dbReference type="Pfam" id="PF12729">
    <property type="entry name" value="4HB_MCP_1"/>
    <property type="match status" value="1"/>
</dbReference>
<evidence type="ECO:0000313" key="6">
    <source>
        <dbReference type="EMBL" id="BAU29920.1"/>
    </source>
</evidence>
<keyword evidence="2" id="KW-1003">Cell membrane</keyword>
<dbReference type="InterPro" id="IPR004090">
    <property type="entry name" value="Chemotax_Me-accpt_rcpt"/>
</dbReference>
<dbReference type="GO" id="GO:0005886">
    <property type="term" value="C:plasma membrane"/>
    <property type="evidence" value="ECO:0007669"/>
    <property type="project" value="UniProtKB-SubCell"/>
</dbReference>
<proteinExistence type="inferred from homology"/>
<dbReference type="GO" id="GO:0004888">
    <property type="term" value="F:transmembrane signaling receptor activity"/>
    <property type="evidence" value="ECO:0007669"/>
    <property type="project" value="InterPro"/>
</dbReference>
<dbReference type="CDD" id="cd19411">
    <property type="entry name" value="MCP2201-like_sensor"/>
    <property type="match status" value="1"/>
</dbReference>
<dbReference type="CDD" id="cd06225">
    <property type="entry name" value="HAMP"/>
    <property type="match status" value="1"/>
</dbReference>
<accession>A0A0U5B683</accession>
<dbReference type="InterPro" id="IPR047347">
    <property type="entry name" value="YvaQ-like_sensor"/>
</dbReference>
<dbReference type="KEGG" id="asoc:CB4_04192"/>
<dbReference type="SMART" id="SM00283">
    <property type="entry name" value="MA"/>
    <property type="match status" value="1"/>
</dbReference>
<evidence type="ECO:0000256" key="3">
    <source>
        <dbReference type="ARBA" id="ARBA00023136"/>
    </source>
</evidence>
<dbReference type="PRINTS" id="PR00260">
    <property type="entry name" value="CHEMTRNSDUCR"/>
</dbReference>
<organism evidence="6 7">
    <name type="scientific">Aneurinibacillus soli</name>
    <dbReference type="NCBI Taxonomy" id="1500254"/>
    <lineage>
        <taxon>Bacteria</taxon>
        <taxon>Bacillati</taxon>
        <taxon>Bacillota</taxon>
        <taxon>Bacilli</taxon>
        <taxon>Bacillales</taxon>
        <taxon>Paenibacillaceae</taxon>
        <taxon>Aneurinibacillus group</taxon>
        <taxon>Aneurinibacillus</taxon>
    </lineage>
</organism>
<evidence type="ECO:0000256" key="5">
    <source>
        <dbReference type="ARBA" id="ARBA00029447"/>
    </source>
</evidence>
<reference evidence="6 7" key="1">
    <citation type="submission" date="2015-12" db="EMBL/GenBank/DDBJ databases">
        <title>Genome sequence of Aneurinibacillus soli.</title>
        <authorList>
            <person name="Lee J.S."/>
            <person name="Lee K.C."/>
            <person name="Kim K.K."/>
            <person name="Lee B.W."/>
        </authorList>
    </citation>
    <scope>NUCLEOTIDE SEQUENCE [LARGE SCALE GENOMIC DNA]</scope>
    <source>
        <strain evidence="6 7">CB4</strain>
    </source>
</reference>
<dbReference type="SMART" id="SM00304">
    <property type="entry name" value="HAMP"/>
    <property type="match status" value="1"/>
</dbReference>
<dbReference type="InterPro" id="IPR003660">
    <property type="entry name" value="HAMP_dom"/>
</dbReference>
<dbReference type="SUPFAM" id="SSF58104">
    <property type="entry name" value="Methyl-accepting chemotaxis protein (MCP) signaling domain"/>
    <property type="match status" value="1"/>
</dbReference>
<evidence type="ECO:0000256" key="4">
    <source>
        <dbReference type="ARBA" id="ARBA00023224"/>
    </source>
</evidence>
<dbReference type="CDD" id="cd11386">
    <property type="entry name" value="MCP_signal"/>
    <property type="match status" value="1"/>
</dbReference>
<protein>
    <submittedName>
        <fullName evidence="6">Methyl-accepting chemotaxis protein McpA</fullName>
    </submittedName>
</protein>
<gene>
    <name evidence="6" type="primary">mcpA_15</name>
    <name evidence="6" type="ORF">CB4_04192</name>
</gene>
<dbReference type="Pfam" id="PF00015">
    <property type="entry name" value="MCPsignal"/>
    <property type="match status" value="1"/>
</dbReference>
<keyword evidence="7" id="KW-1185">Reference proteome</keyword>
<dbReference type="Proteomes" id="UP000217696">
    <property type="component" value="Chromosome"/>
</dbReference>
<comment type="subcellular location">
    <subcellularLocation>
        <location evidence="1">Cell membrane</location>
    </subcellularLocation>
</comment>
<dbReference type="EMBL" id="AP017312">
    <property type="protein sequence ID" value="BAU29920.1"/>
    <property type="molecule type" value="Genomic_DNA"/>
</dbReference>
<comment type="similarity">
    <text evidence="5">Belongs to the methyl-accepting chemotaxis (MCP) protein family.</text>
</comment>
<evidence type="ECO:0000256" key="1">
    <source>
        <dbReference type="ARBA" id="ARBA00004236"/>
    </source>
</evidence>
<dbReference type="PROSITE" id="PS50111">
    <property type="entry name" value="CHEMOTAXIS_TRANSDUC_2"/>
    <property type="match status" value="1"/>
</dbReference>
<dbReference type="InterPro" id="IPR004089">
    <property type="entry name" value="MCPsignal_dom"/>
</dbReference>
<dbReference type="Pfam" id="PF00672">
    <property type="entry name" value="HAMP"/>
    <property type="match status" value="1"/>
</dbReference>
<dbReference type="AlphaFoldDB" id="A0A0U5B683"/>
<dbReference type="PROSITE" id="PS50885">
    <property type="entry name" value="HAMP"/>
    <property type="match status" value="1"/>
</dbReference>
<dbReference type="OrthoDB" id="358716at2"/>
<dbReference type="FunFam" id="1.10.287.950:FF:000001">
    <property type="entry name" value="Methyl-accepting chemotaxis sensory transducer"/>
    <property type="match status" value="1"/>
</dbReference>
<dbReference type="InterPro" id="IPR024478">
    <property type="entry name" value="HlyB_4HB_MCP"/>
</dbReference>
<sequence length="528" mass="56952">MAWLRNMKVANKVLTLIMLTAIFLSGVGYVGYYYTNQLEKSGEALYSERLVPVRLVNDMRAHSRANEAIVYARILTNDPAQSQKLEAEFTDRVQKLNDDIKDYDALVLTQYEKDRFAQFKDSLATYRTEREKTFAALSKGDKAGAYNAFKTYALPPLDKVNSLLTDLAAYNDKMANDSIQQMKSDKSAANAMIIGITIFAVVAAIAFGLLISRMVVGPVREMLGLMSRAEQGDLTVQSTNQAEDEIGLLSDSFNKMIAGVNQVIKEINTSAMNLAASSEQISASTQEIASGTQQQAQSTETMHEMMNQFTDAVQQVAQNAEQAAVNSEAAVTVANNGGEIIHSTIEAMRTISQRIEDLSGKSDAIGEIIEVIDDIAEQTNLLALNAAIEAARAGEAGKGFAVVADEVRKLAERSGKATKEIAALIESIQKNTADSVEAVKVGNEEAAQAGNSFAEIVEVIRQSANRVTEIAAASEQQAAQAAEVLKSVENIAAVTEETSAGTQQTSSTANELARMSEALSQLVSKFKV</sequence>
<keyword evidence="3" id="KW-0472">Membrane</keyword>
<name>A0A0U5B683_9BACL</name>
<dbReference type="GO" id="GO:0007165">
    <property type="term" value="P:signal transduction"/>
    <property type="evidence" value="ECO:0007669"/>
    <property type="project" value="UniProtKB-KW"/>
</dbReference>
<keyword evidence="4" id="KW-0807">Transducer</keyword>
<dbReference type="PANTHER" id="PTHR32089">
    <property type="entry name" value="METHYL-ACCEPTING CHEMOTAXIS PROTEIN MCPB"/>
    <property type="match status" value="1"/>
</dbReference>
<dbReference type="GO" id="GO:0006935">
    <property type="term" value="P:chemotaxis"/>
    <property type="evidence" value="ECO:0007669"/>
    <property type="project" value="InterPro"/>
</dbReference>
<dbReference type="RefSeq" id="WP_096467554.1">
    <property type="nucleotide sequence ID" value="NZ_AP017312.1"/>
</dbReference>
<dbReference type="PANTHER" id="PTHR32089:SF112">
    <property type="entry name" value="LYSOZYME-LIKE PROTEIN-RELATED"/>
    <property type="match status" value="1"/>
</dbReference>
<evidence type="ECO:0000256" key="2">
    <source>
        <dbReference type="ARBA" id="ARBA00022475"/>
    </source>
</evidence>